<keyword evidence="3" id="KW-0678">Repressor</keyword>
<evidence type="ECO:0000313" key="8">
    <source>
        <dbReference type="EMBL" id="MBM0105708.1"/>
    </source>
</evidence>
<dbReference type="Pfam" id="PF01845">
    <property type="entry name" value="CcdB"/>
    <property type="match status" value="1"/>
</dbReference>
<dbReference type="EMBL" id="JAEVLS010000002">
    <property type="protein sequence ID" value="MBM0105708.1"/>
    <property type="molecule type" value="Genomic_DNA"/>
</dbReference>
<name>A0ABS1WXL1_9GAMM</name>
<comment type="caution">
    <text evidence="8">The sequence shown here is derived from an EMBL/GenBank/DDBJ whole genome shotgun (WGS) entry which is preliminary data.</text>
</comment>
<dbReference type="Proteomes" id="UP000661077">
    <property type="component" value="Unassembled WGS sequence"/>
</dbReference>
<evidence type="ECO:0000313" key="9">
    <source>
        <dbReference type="Proteomes" id="UP000661077"/>
    </source>
</evidence>
<dbReference type="SUPFAM" id="SSF50118">
    <property type="entry name" value="Cell growth inhibitor/plasmid maintenance toxic component"/>
    <property type="match status" value="1"/>
</dbReference>
<sequence length="105" mass="11630">MAQFRVYKNKNPRSRATYPLLLDVQAELLDGLQTRVVIPLTKATTLLKRPITRLTPPMEVNGERYLLMTPQLAGISRSELGVEVGDLAEQRTVIVSALDLLITGA</sequence>
<keyword evidence="9" id="KW-1185">Reference proteome</keyword>
<proteinExistence type="inferred from homology"/>
<evidence type="ECO:0000256" key="3">
    <source>
        <dbReference type="ARBA" id="ARBA00022491"/>
    </source>
</evidence>
<dbReference type="InterPro" id="IPR011067">
    <property type="entry name" value="Plasmid_toxin/cell-grow_inhib"/>
</dbReference>
<keyword evidence="4" id="KW-0805">Transcription regulation</keyword>
<dbReference type="Gene3D" id="2.30.30.110">
    <property type="match status" value="1"/>
</dbReference>
<dbReference type="RefSeq" id="WP_203167736.1">
    <property type="nucleotide sequence ID" value="NZ_JAEVLS010000002.1"/>
</dbReference>
<evidence type="ECO:0000256" key="6">
    <source>
        <dbReference type="ARBA" id="ARBA00029628"/>
    </source>
</evidence>
<protein>
    <recommendedName>
        <fullName evidence="2">Toxin CcdB</fullName>
    </recommendedName>
    <alternativeName>
        <fullName evidence="7">Cytotoxic protein CcdB</fullName>
    </alternativeName>
    <alternativeName>
        <fullName evidence="6">Protein LetD</fullName>
    </alternativeName>
</protein>
<keyword evidence="5" id="KW-0804">Transcription</keyword>
<evidence type="ECO:0000256" key="7">
    <source>
        <dbReference type="ARBA" id="ARBA00033135"/>
    </source>
</evidence>
<organism evidence="8 9">
    <name type="scientific">Steroidobacter gossypii</name>
    <dbReference type="NCBI Taxonomy" id="2805490"/>
    <lineage>
        <taxon>Bacteria</taxon>
        <taxon>Pseudomonadati</taxon>
        <taxon>Pseudomonadota</taxon>
        <taxon>Gammaproteobacteria</taxon>
        <taxon>Steroidobacterales</taxon>
        <taxon>Steroidobacteraceae</taxon>
        <taxon>Steroidobacter</taxon>
    </lineage>
</organism>
<evidence type="ECO:0000256" key="5">
    <source>
        <dbReference type="ARBA" id="ARBA00023163"/>
    </source>
</evidence>
<reference evidence="8 9" key="1">
    <citation type="journal article" date="2021" name="Int. J. Syst. Evol. Microbiol.">
        <title>Steroidobacter gossypii sp. nov., isolated from soil of cotton cropping field.</title>
        <authorList>
            <person name="Huang R."/>
            <person name="Yang S."/>
            <person name="Zhen C."/>
            <person name="Liu W."/>
        </authorList>
    </citation>
    <scope>NUCLEOTIDE SEQUENCE [LARGE SCALE GENOMIC DNA]</scope>
    <source>
        <strain evidence="8 9">S1-65</strain>
    </source>
</reference>
<comment type="similarity">
    <text evidence="1">Belongs to the CcdB toxin family.</text>
</comment>
<gene>
    <name evidence="8" type="ORF">JM946_13165</name>
</gene>
<evidence type="ECO:0000256" key="2">
    <source>
        <dbReference type="ARBA" id="ARBA00015075"/>
    </source>
</evidence>
<accession>A0ABS1WXL1</accession>
<evidence type="ECO:0000256" key="4">
    <source>
        <dbReference type="ARBA" id="ARBA00023015"/>
    </source>
</evidence>
<dbReference type="InterPro" id="IPR002712">
    <property type="entry name" value="CcdB"/>
</dbReference>
<evidence type="ECO:0000256" key="1">
    <source>
        <dbReference type="ARBA" id="ARBA00005230"/>
    </source>
</evidence>